<evidence type="ECO:0000313" key="1">
    <source>
        <dbReference type="EMBL" id="TCP62710.1"/>
    </source>
</evidence>
<comment type="caution">
    <text evidence="1">The sequence shown here is derived from an EMBL/GenBank/DDBJ whole genome shotgun (WGS) entry which is preliminary data.</text>
</comment>
<dbReference type="InterPro" id="IPR012833">
    <property type="entry name" value="NrdD"/>
</dbReference>
<dbReference type="EMBL" id="SLXT01000019">
    <property type="protein sequence ID" value="TCP62710.1"/>
    <property type="molecule type" value="Genomic_DNA"/>
</dbReference>
<gene>
    <name evidence="1" type="ORF">EDD73_11958</name>
</gene>
<evidence type="ECO:0000313" key="2">
    <source>
        <dbReference type="Proteomes" id="UP000294813"/>
    </source>
</evidence>
<accession>A0A4R2RGB9</accession>
<organism evidence="1 2">
    <name type="scientific">Heliophilum fasciatum</name>
    <dbReference type="NCBI Taxonomy" id="35700"/>
    <lineage>
        <taxon>Bacteria</taxon>
        <taxon>Bacillati</taxon>
        <taxon>Bacillota</taxon>
        <taxon>Clostridia</taxon>
        <taxon>Eubacteriales</taxon>
        <taxon>Heliobacteriaceae</taxon>
        <taxon>Heliophilum</taxon>
    </lineage>
</organism>
<dbReference type="AlphaFoldDB" id="A0A4R2RGB9"/>
<dbReference type="Proteomes" id="UP000294813">
    <property type="component" value="Unassembled WGS sequence"/>
</dbReference>
<dbReference type="Pfam" id="PF13597">
    <property type="entry name" value="NRDD"/>
    <property type="match status" value="1"/>
</dbReference>
<name>A0A4R2RGB9_9FIRM</name>
<keyword evidence="2" id="KW-1185">Reference proteome</keyword>
<dbReference type="GO" id="GO:0006260">
    <property type="term" value="P:DNA replication"/>
    <property type="evidence" value="ECO:0007669"/>
    <property type="project" value="InterPro"/>
</dbReference>
<dbReference type="RefSeq" id="WP_406567189.1">
    <property type="nucleotide sequence ID" value="NZ_JAOQNU010000018.1"/>
</dbReference>
<sequence>MKMKVLDGSVLTAQEQSEIMAAAQQVIEEDKVYMPHTVEVWREDGLCFRVCGEVPIERIRRITGYLSKVNNFNDAKKAELEHRVSHAG</sequence>
<reference evidence="1 2" key="1">
    <citation type="submission" date="2019-03" db="EMBL/GenBank/DDBJ databases">
        <title>Genomic Encyclopedia of Type Strains, Phase IV (KMG-IV): sequencing the most valuable type-strain genomes for metagenomic binning, comparative biology and taxonomic classification.</title>
        <authorList>
            <person name="Goeker M."/>
        </authorList>
    </citation>
    <scope>NUCLEOTIDE SEQUENCE [LARGE SCALE GENOMIC DNA]</scope>
    <source>
        <strain evidence="1 2">DSM 11170</strain>
    </source>
</reference>
<dbReference type="GO" id="GO:0008998">
    <property type="term" value="F:ribonucleoside-triphosphate reductase (thioredoxin) activity"/>
    <property type="evidence" value="ECO:0007669"/>
    <property type="project" value="InterPro"/>
</dbReference>
<protein>
    <submittedName>
        <fullName evidence="1">Anaerobic ribonucleoside-triphosphate reductase-like protein</fullName>
    </submittedName>
</protein>
<proteinExistence type="predicted"/>